<proteinExistence type="predicted"/>
<evidence type="ECO:0000313" key="1">
    <source>
        <dbReference type="EMBL" id="SDQ05044.1"/>
    </source>
</evidence>
<name>A0A1H0XQ29_9MICO</name>
<dbReference type="RefSeq" id="WP_010156225.1">
    <property type="nucleotide sequence ID" value="NZ_FNKB01000001.1"/>
</dbReference>
<organism evidence="1 2">
    <name type="scientific">Leucobacter chromiiresistens</name>
    <dbReference type="NCBI Taxonomy" id="1079994"/>
    <lineage>
        <taxon>Bacteria</taxon>
        <taxon>Bacillati</taxon>
        <taxon>Actinomycetota</taxon>
        <taxon>Actinomycetes</taxon>
        <taxon>Micrococcales</taxon>
        <taxon>Microbacteriaceae</taxon>
        <taxon>Leucobacter</taxon>
    </lineage>
</organism>
<evidence type="ECO:0000313" key="2">
    <source>
        <dbReference type="Proteomes" id="UP000182690"/>
    </source>
</evidence>
<dbReference type="AlphaFoldDB" id="A0A1H0XQ29"/>
<dbReference type="Proteomes" id="UP000182690">
    <property type="component" value="Unassembled WGS sequence"/>
</dbReference>
<protein>
    <submittedName>
        <fullName evidence="1">Uncharacterized protein</fullName>
    </submittedName>
</protein>
<sequence length="76" mass="8212">MAKISPKLVDETVTTSGYRITRASTVVHITDTHGTTIGEGTHTVSGRLRIFINPLKRHVTTVTDLGAALDEVRAAR</sequence>
<gene>
    <name evidence="1" type="ORF">SAMN04488565_0038</name>
</gene>
<accession>A0A1H0XQ29</accession>
<reference evidence="1 2" key="1">
    <citation type="submission" date="2016-10" db="EMBL/GenBank/DDBJ databases">
        <authorList>
            <person name="de Groot N.N."/>
        </authorList>
    </citation>
    <scope>NUCLEOTIDE SEQUENCE [LARGE SCALE GENOMIC DNA]</scope>
    <source>
        <strain evidence="1 2">DSM 22788</strain>
    </source>
</reference>
<dbReference type="STRING" id="1079994.SAMN04488565_0038"/>
<dbReference type="EMBL" id="FNKB01000001">
    <property type="protein sequence ID" value="SDQ05044.1"/>
    <property type="molecule type" value="Genomic_DNA"/>
</dbReference>